<feature type="compositionally biased region" description="Acidic residues" evidence="4">
    <location>
        <begin position="252"/>
        <end position="261"/>
    </location>
</feature>
<feature type="region of interest" description="Disordered" evidence="4">
    <location>
        <begin position="439"/>
        <end position="464"/>
    </location>
</feature>
<dbReference type="GO" id="GO:0005634">
    <property type="term" value="C:nucleus"/>
    <property type="evidence" value="ECO:0007669"/>
    <property type="project" value="UniProtKB-SubCell"/>
</dbReference>
<evidence type="ECO:0000256" key="4">
    <source>
        <dbReference type="SAM" id="MobiDB-lite"/>
    </source>
</evidence>
<comment type="caution">
    <text evidence="6">The sequence shown here is derived from an EMBL/GenBank/DDBJ whole genome shotgun (WGS) entry which is preliminary data.</text>
</comment>
<comment type="subcellular location">
    <subcellularLocation>
        <location evidence="1">Nucleus</location>
    </subcellularLocation>
</comment>
<dbReference type="InterPro" id="IPR036420">
    <property type="entry name" value="BRCT_dom_sf"/>
</dbReference>
<feature type="region of interest" description="Disordered" evidence="4">
    <location>
        <begin position="1"/>
        <end position="26"/>
    </location>
</feature>
<proteinExistence type="predicted"/>
<dbReference type="CDD" id="cd18432">
    <property type="entry name" value="BRCT_PAXIP1_rpt6_like"/>
    <property type="match status" value="1"/>
</dbReference>
<dbReference type="SUPFAM" id="SSF52113">
    <property type="entry name" value="BRCT domain"/>
    <property type="match status" value="1"/>
</dbReference>
<dbReference type="STRING" id="542762.A0A4S4EPD9"/>
<feature type="domain" description="BRCT" evidence="5">
    <location>
        <begin position="1196"/>
        <end position="1261"/>
    </location>
</feature>
<dbReference type="InterPro" id="IPR001357">
    <property type="entry name" value="BRCT_dom"/>
</dbReference>
<keyword evidence="7" id="KW-1185">Reference proteome</keyword>
<keyword evidence="2" id="KW-0227">DNA damage</keyword>
<feature type="region of interest" description="Disordered" evidence="4">
    <location>
        <begin position="618"/>
        <end position="639"/>
    </location>
</feature>
<feature type="compositionally biased region" description="Basic and acidic residues" evidence="4">
    <location>
        <begin position="589"/>
        <end position="606"/>
    </location>
</feature>
<dbReference type="Pfam" id="PF16589">
    <property type="entry name" value="BRCT_2"/>
    <property type="match status" value="1"/>
</dbReference>
<keyword evidence="3" id="KW-0539">Nucleus</keyword>
<feature type="compositionally biased region" description="Basic and acidic residues" evidence="4">
    <location>
        <begin position="327"/>
        <end position="338"/>
    </location>
</feature>
<gene>
    <name evidence="6" type="ORF">TEA_011602</name>
</gene>
<feature type="compositionally biased region" description="Polar residues" evidence="4">
    <location>
        <begin position="17"/>
        <end position="26"/>
    </location>
</feature>
<dbReference type="EMBL" id="SDRB02003290">
    <property type="protein sequence ID" value="THG17986.1"/>
    <property type="molecule type" value="Genomic_DNA"/>
</dbReference>
<accession>A0A4S4EPD9</accession>
<feature type="compositionally biased region" description="Acidic residues" evidence="4">
    <location>
        <begin position="270"/>
        <end position="280"/>
    </location>
</feature>
<dbReference type="Proteomes" id="UP000306102">
    <property type="component" value="Unassembled WGS sequence"/>
</dbReference>
<feature type="region of interest" description="Disordered" evidence="4">
    <location>
        <begin position="252"/>
        <end position="338"/>
    </location>
</feature>
<evidence type="ECO:0000256" key="3">
    <source>
        <dbReference type="ARBA" id="ARBA00023242"/>
    </source>
</evidence>
<dbReference type="InterPro" id="IPR051579">
    <property type="entry name" value="DDR_Transcriptional_Reg"/>
</dbReference>
<organism evidence="6 7">
    <name type="scientific">Camellia sinensis var. sinensis</name>
    <name type="common">China tea</name>
    <dbReference type="NCBI Taxonomy" id="542762"/>
    <lineage>
        <taxon>Eukaryota</taxon>
        <taxon>Viridiplantae</taxon>
        <taxon>Streptophyta</taxon>
        <taxon>Embryophyta</taxon>
        <taxon>Tracheophyta</taxon>
        <taxon>Spermatophyta</taxon>
        <taxon>Magnoliopsida</taxon>
        <taxon>eudicotyledons</taxon>
        <taxon>Gunneridae</taxon>
        <taxon>Pentapetalae</taxon>
        <taxon>asterids</taxon>
        <taxon>Ericales</taxon>
        <taxon>Theaceae</taxon>
        <taxon>Camellia</taxon>
    </lineage>
</organism>
<feature type="compositionally biased region" description="Basic residues" evidence="4">
    <location>
        <begin position="575"/>
        <end position="588"/>
    </location>
</feature>
<protein>
    <recommendedName>
        <fullName evidence="5">BRCT domain-containing protein</fullName>
    </recommendedName>
</protein>
<evidence type="ECO:0000256" key="1">
    <source>
        <dbReference type="ARBA" id="ARBA00004123"/>
    </source>
</evidence>
<dbReference type="GO" id="GO:0006974">
    <property type="term" value="P:DNA damage response"/>
    <property type="evidence" value="ECO:0007669"/>
    <property type="project" value="UniProtKB-KW"/>
</dbReference>
<name>A0A4S4EPD9_CAMSN</name>
<dbReference type="PROSITE" id="PS50172">
    <property type="entry name" value="BRCT"/>
    <property type="match status" value="1"/>
</dbReference>
<evidence type="ECO:0000313" key="6">
    <source>
        <dbReference type="EMBL" id="THG17986.1"/>
    </source>
</evidence>
<feature type="compositionally biased region" description="Basic and acidic residues" evidence="4">
    <location>
        <begin position="290"/>
        <end position="307"/>
    </location>
</feature>
<evidence type="ECO:0000313" key="7">
    <source>
        <dbReference type="Proteomes" id="UP000306102"/>
    </source>
</evidence>
<dbReference type="Gene3D" id="3.40.50.10190">
    <property type="entry name" value="BRCT domain"/>
    <property type="match status" value="2"/>
</dbReference>
<evidence type="ECO:0000256" key="2">
    <source>
        <dbReference type="ARBA" id="ARBA00022763"/>
    </source>
</evidence>
<reference evidence="6 7" key="1">
    <citation type="journal article" date="2018" name="Proc. Natl. Acad. Sci. U.S.A.">
        <title>Draft genome sequence of Camellia sinensis var. sinensis provides insights into the evolution of the tea genome and tea quality.</title>
        <authorList>
            <person name="Wei C."/>
            <person name="Yang H."/>
            <person name="Wang S."/>
            <person name="Zhao J."/>
            <person name="Liu C."/>
            <person name="Gao L."/>
            <person name="Xia E."/>
            <person name="Lu Y."/>
            <person name="Tai Y."/>
            <person name="She G."/>
            <person name="Sun J."/>
            <person name="Cao H."/>
            <person name="Tong W."/>
            <person name="Gao Q."/>
            <person name="Li Y."/>
            <person name="Deng W."/>
            <person name="Jiang X."/>
            <person name="Wang W."/>
            <person name="Chen Q."/>
            <person name="Zhang S."/>
            <person name="Li H."/>
            <person name="Wu J."/>
            <person name="Wang P."/>
            <person name="Li P."/>
            <person name="Shi C."/>
            <person name="Zheng F."/>
            <person name="Jian J."/>
            <person name="Huang B."/>
            <person name="Shan D."/>
            <person name="Shi M."/>
            <person name="Fang C."/>
            <person name="Yue Y."/>
            <person name="Li F."/>
            <person name="Li D."/>
            <person name="Wei S."/>
            <person name="Han B."/>
            <person name="Jiang C."/>
            <person name="Yin Y."/>
            <person name="Xia T."/>
            <person name="Zhang Z."/>
            <person name="Bennetzen J.L."/>
            <person name="Zhao S."/>
            <person name="Wan X."/>
        </authorList>
    </citation>
    <scope>NUCLEOTIDE SEQUENCE [LARGE SCALE GENOMIC DNA]</scope>
    <source>
        <strain evidence="7">cv. Shuchazao</strain>
        <tissue evidence="6">Leaf</tissue>
    </source>
</reference>
<dbReference type="CDD" id="cd17744">
    <property type="entry name" value="BRCT_MDC1_rpt1"/>
    <property type="match status" value="1"/>
</dbReference>
<dbReference type="PANTHER" id="PTHR23196:SF1">
    <property type="entry name" value="PAX-INTERACTING PROTEIN 1"/>
    <property type="match status" value="1"/>
</dbReference>
<feature type="region of interest" description="Disordered" evidence="4">
    <location>
        <begin position="745"/>
        <end position="773"/>
    </location>
</feature>
<sequence length="1406" mass="156617">MCSLGDHDDEIQHTKRNSILDTETQPFDSQYELTMGSLGDHDDDDVPHIKRNLIRNTETQPFDSQCSPLYVPELNCDDELTMGVLGDNHDEIQHTKRNSIRDHSDIETQPFDNELTMGALGDNDDEIQHTKRNSILDRGDIETQPFDNELTMGSLRENDNEIQYTTRNSILDCGDIETQPFDSQYSPLPGERFEGKDFDELQFLQNTLPFVDTVPFEDAFETQIMNVGGETQVLDDLDGVENMATQLLDESDYEVVDTDGEGTDRTEILGDTEESSDDDPVERVGTYPVDQEHKLCKQDDRGLKTESDGLSNEQHSAELDVSTARLPGKDTPKSKPVSVRRDFTSVRAAALRASGLAARSKAFKGTNSESCSIKNEDQFSKQHTAEDNGVVTVTRDLSTFREEVDQEDFQEEYNEKMKGLRDENKCKVGSSTVRRLFLEDTLAEPKGPNDDKNNADGGADLSQLPACGNEMAGLSYVDSQEPGDLSQANALDVVDRYLQFNVMDFNQEVGFGSSTGQKSKPDSSAKGTQSLVKITNLKITAGEREIFDWDDSREDEGGGEFFTKKKEAFFDNGGQRKRSVSKPRKHLDSKRNGVVDETRDKEDQQDIHQKVKGLVNSNSGLVSRNSKRNDKTTKVTKTKSKKNLTKELDEPLNIGSSDGMEAIGTDKDMTEVLNVGFDTQMAAEAMEVLCAGLDMADHDNKDIDQGTKNMFEASPRAKKNRAQSKGNFLRKRSVSSSFGVITKNSKKTKSIGNKLRKESTVSSQKQAKNVRKQCDTELVKEEMKKAKSNAEGHFATNRIEKIDREQIEEERALKRNDIDVVDRCHVIAPSSGYKSVKKRSLLEQLGTFTPIARRTRQRRVTNQIRNGIASCDSSERLHLTETRQGYSTGSDAFKMVGKEKFSKLGSNQSRELENVKLTEQKKSHQKVTDTTTVVGIGPLRNNKGKRTRRKFSELVNQSVGLEADGQSLGRLKRSEISAVSTSIDLGIRKKAWSSACAGPVLRSSDRQSKGSLFQRSVDRGGLGDASLKCNSVDGNVIPKDVVGGFASKQSDRNSDADTMLAGEGAEVNARFEVSPGDRCKQSGSTFTTLVNCTTPVNAASPICKGDEYFKQSCRKNLSKSLMKEISSLVSNGPEPTSIMKDSRRRRDMANVRVLFSHHLDDDTIKQQKKVVIYGILCSFLDVRQFELKSELIVGFFSQVLARFGASVASSISEATQFITDKFVRTRNMLEAIAFGKPVVTHLWLESCGETGCFMDERNYILRDAKKEKEFGFSLPVSLARASQRPLLQGLKVLITPNTKPSKEILASLVKAVNGLAMERIGRSAFKDDKIPDDLLVLSCEEDYVLCVPFLEKGATVHSSELLLNGIVTQKLEYERHRLFADHVKKTRSTIFLKQDSNQYLPVTKCK</sequence>
<feature type="region of interest" description="Disordered" evidence="4">
    <location>
        <begin position="566"/>
        <end position="606"/>
    </location>
</feature>
<evidence type="ECO:0000259" key="5">
    <source>
        <dbReference type="PROSITE" id="PS50172"/>
    </source>
</evidence>
<dbReference type="PANTHER" id="PTHR23196">
    <property type="entry name" value="PAX TRANSCRIPTION ACTIVATION DOMAIN INTERACTING PROTEIN"/>
    <property type="match status" value="1"/>
</dbReference>